<evidence type="ECO:0000313" key="1">
    <source>
        <dbReference type="EMBL" id="BBO23687.1"/>
    </source>
</evidence>
<dbReference type="AlphaFoldDB" id="A0A809S4K6"/>
<reference evidence="1" key="1">
    <citation type="journal article" name="DNA Res.">
        <title>The physiological potential of anammox bacteria as revealed by their core genome structure.</title>
        <authorList>
            <person name="Okubo T."/>
            <person name="Toyoda A."/>
            <person name="Fukuhara K."/>
            <person name="Uchiyama I."/>
            <person name="Harigaya Y."/>
            <person name="Kuroiwa M."/>
            <person name="Suzuki T."/>
            <person name="Murakami Y."/>
            <person name="Suwa Y."/>
            <person name="Takami H."/>
        </authorList>
    </citation>
    <scope>NUCLEOTIDE SEQUENCE</scope>
    <source>
        <strain evidence="1">317325-2</strain>
    </source>
</reference>
<gene>
    <name evidence="1" type="ORF">NPRO_12820</name>
</gene>
<organism evidence="1 2">
    <name type="scientific">Candidatus Nitrosymbiomonas proteolyticus</name>
    <dbReference type="NCBI Taxonomy" id="2608984"/>
    <lineage>
        <taxon>Bacteria</taxon>
        <taxon>Bacillati</taxon>
        <taxon>Armatimonadota</taxon>
        <taxon>Armatimonadota incertae sedis</taxon>
        <taxon>Candidatus Nitrosymbiomonas</taxon>
    </lineage>
</organism>
<dbReference type="Proteomes" id="UP000662873">
    <property type="component" value="Chromosome"/>
</dbReference>
<dbReference type="KEGG" id="npy:NPRO_12820"/>
<dbReference type="EMBL" id="AP021858">
    <property type="protein sequence ID" value="BBO23687.1"/>
    <property type="molecule type" value="Genomic_DNA"/>
</dbReference>
<accession>A0A809S4K6</accession>
<name>A0A809S4K6_9BACT</name>
<protein>
    <submittedName>
        <fullName evidence="1">Uncharacterized protein</fullName>
    </submittedName>
</protein>
<sequence length="167" mass="18442">MPPLVADIPPIAQEEALQLAAQFLGAVGLREPHLTLELHAHFVAVFRFCATQVNNLSSASGWVVGGSMPHLELNDQEIQTPIEALAIYALYERTWLNAKGMPAPDGSGPIYRVPPDWAPLTFTPGFEDWRMGARVSFIAWNIVRKNPEFLLHADIRAACCKRGWIAA</sequence>
<proteinExistence type="predicted"/>
<evidence type="ECO:0000313" key="2">
    <source>
        <dbReference type="Proteomes" id="UP000662873"/>
    </source>
</evidence>